<evidence type="ECO:0000313" key="12">
    <source>
        <dbReference type="Proteomes" id="UP000625210"/>
    </source>
</evidence>
<keyword evidence="3 6" id="KW-0378">Hydrolase</keyword>
<keyword evidence="4 6" id="KW-0720">Serine protease</keyword>
<keyword evidence="9" id="KW-0472">Membrane</keyword>
<feature type="region of interest" description="Disordered" evidence="8">
    <location>
        <begin position="410"/>
        <end position="430"/>
    </location>
</feature>
<comment type="caution">
    <text evidence="11">The sequence shown here is derived from an EMBL/GenBank/DDBJ whole genome shotgun (WGS) entry which is preliminary data.</text>
</comment>
<organism evidence="11 12">
    <name type="scientific">Marinithermofilum abyssi</name>
    <dbReference type="NCBI Taxonomy" id="1571185"/>
    <lineage>
        <taxon>Bacteria</taxon>
        <taxon>Bacillati</taxon>
        <taxon>Bacillota</taxon>
        <taxon>Bacilli</taxon>
        <taxon>Bacillales</taxon>
        <taxon>Thermoactinomycetaceae</taxon>
        <taxon>Marinithermofilum</taxon>
    </lineage>
</organism>
<evidence type="ECO:0000256" key="1">
    <source>
        <dbReference type="ARBA" id="ARBA00011073"/>
    </source>
</evidence>
<dbReference type="InterPro" id="IPR036852">
    <property type="entry name" value="Peptidase_S8/S53_dom_sf"/>
</dbReference>
<gene>
    <name evidence="11" type="primary">aprX</name>
    <name evidence="11" type="ORF">GCM10011571_21170</name>
</gene>
<dbReference type="GO" id="GO:0004252">
    <property type="term" value="F:serine-type endopeptidase activity"/>
    <property type="evidence" value="ECO:0007669"/>
    <property type="project" value="UniProtKB-UniRule"/>
</dbReference>
<evidence type="ECO:0000256" key="5">
    <source>
        <dbReference type="PIRSR" id="PIRSR615500-1"/>
    </source>
</evidence>
<dbReference type="PROSITE" id="PS00138">
    <property type="entry name" value="SUBTILASE_SER"/>
    <property type="match status" value="1"/>
</dbReference>
<evidence type="ECO:0000256" key="6">
    <source>
        <dbReference type="PROSITE-ProRule" id="PRU01240"/>
    </source>
</evidence>
<dbReference type="AlphaFoldDB" id="A0A8J2YE82"/>
<dbReference type="InterPro" id="IPR050131">
    <property type="entry name" value="Peptidase_S8_subtilisin-like"/>
</dbReference>
<dbReference type="RefSeq" id="WP_188647866.1">
    <property type="nucleotide sequence ID" value="NZ_BMHQ01000007.1"/>
</dbReference>
<accession>A0A8J2YE82</accession>
<keyword evidence="9" id="KW-0812">Transmembrane</keyword>
<proteinExistence type="inferred from homology"/>
<feature type="compositionally biased region" description="Polar residues" evidence="8">
    <location>
        <begin position="413"/>
        <end position="430"/>
    </location>
</feature>
<evidence type="ECO:0000256" key="4">
    <source>
        <dbReference type="ARBA" id="ARBA00022825"/>
    </source>
</evidence>
<dbReference type="Gene3D" id="3.40.50.200">
    <property type="entry name" value="Peptidase S8/S53 domain"/>
    <property type="match status" value="1"/>
</dbReference>
<feature type="active site" description="Charge relay system" evidence="5 6">
    <location>
        <position position="146"/>
    </location>
</feature>
<reference evidence="11" key="2">
    <citation type="submission" date="2020-09" db="EMBL/GenBank/DDBJ databases">
        <authorList>
            <person name="Sun Q."/>
            <person name="Zhou Y."/>
        </authorList>
    </citation>
    <scope>NUCLEOTIDE SEQUENCE</scope>
    <source>
        <strain evidence="11">CGMCC 1.15179</strain>
    </source>
</reference>
<feature type="active site" description="Charge relay system" evidence="5 6">
    <location>
        <position position="373"/>
    </location>
</feature>
<dbReference type="Proteomes" id="UP000625210">
    <property type="component" value="Unassembled WGS sequence"/>
</dbReference>
<dbReference type="PRINTS" id="PR00723">
    <property type="entry name" value="SUBTILISIN"/>
</dbReference>
<evidence type="ECO:0000256" key="8">
    <source>
        <dbReference type="SAM" id="MobiDB-lite"/>
    </source>
</evidence>
<feature type="active site" description="Charge relay system" evidence="5 6">
    <location>
        <position position="181"/>
    </location>
</feature>
<evidence type="ECO:0000313" key="11">
    <source>
        <dbReference type="EMBL" id="GGE19017.1"/>
    </source>
</evidence>
<dbReference type="InterPro" id="IPR000209">
    <property type="entry name" value="Peptidase_S8/S53_dom"/>
</dbReference>
<feature type="transmembrane region" description="Helical" evidence="9">
    <location>
        <begin position="365"/>
        <end position="387"/>
    </location>
</feature>
<dbReference type="CDD" id="cd07487">
    <property type="entry name" value="Peptidases_S8_1"/>
    <property type="match status" value="1"/>
</dbReference>
<dbReference type="Pfam" id="PF00082">
    <property type="entry name" value="Peptidase_S8"/>
    <property type="match status" value="1"/>
</dbReference>
<dbReference type="InterPro" id="IPR015500">
    <property type="entry name" value="Peptidase_S8_subtilisin-rel"/>
</dbReference>
<dbReference type="EMBL" id="BMHQ01000007">
    <property type="protein sequence ID" value="GGE19017.1"/>
    <property type="molecule type" value="Genomic_DNA"/>
</dbReference>
<evidence type="ECO:0000256" key="9">
    <source>
        <dbReference type="SAM" id="Phobius"/>
    </source>
</evidence>
<dbReference type="PROSITE" id="PS51892">
    <property type="entry name" value="SUBTILASE"/>
    <property type="match status" value="1"/>
</dbReference>
<keyword evidence="12" id="KW-1185">Reference proteome</keyword>
<dbReference type="PANTHER" id="PTHR43806:SF65">
    <property type="entry name" value="SERINE PROTEASE APRX"/>
    <property type="match status" value="1"/>
</dbReference>
<evidence type="ECO:0000256" key="3">
    <source>
        <dbReference type="ARBA" id="ARBA00022801"/>
    </source>
</evidence>
<dbReference type="PANTHER" id="PTHR43806">
    <property type="entry name" value="PEPTIDASE S8"/>
    <property type="match status" value="1"/>
</dbReference>
<protein>
    <submittedName>
        <fullName evidence="11">Serine protease AprX</fullName>
    </submittedName>
</protein>
<dbReference type="GO" id="GO:0006508">
    <property type="term" value="P:proteolysis"/>
    <property type="evidence" value="ECO:0007669"/>
    <property type="project" value="UniProtKB-KW"/>
</dbReference>
<keyword evidence="2 6" id="KW-0645">Protease</keyword>
<reference evidence="11" key="1">
    <citation type="journal article" date="2014" name="Int. J. Syst. Evol. Microbiol.">
        <title>Complete genome sequence of Corynebacterium casei LMG S-19264T (=DSM 44701T), isolated from a smear-ripened cheese.</title>
        <authorList>
            <consortium name="US DOE Joint Genome Institute (JGI-PGF)"/>
            <person name="Walter F."/>
            <person name="Albersmeier A."/>
            <person name="Kalinowski J."/>
            <person name="Ruckert C."/>
        </authorList>
    </citation>
    <scope>NUCLEOTIDE SEQUENCE</scope>
    <source>
        <strain evidence="11">CGMCC 1.15179</strain>
    </source>
</reference>
<evidence type="ECO:0000256" key="2">
    <source>
        <dbReference type="ARBA" id="ARBA00022670"/>
    </source>
</evidence>
<sequence>MYQSHIQWIRDNGRRMDSLLRSSLIHRLRFLRWVPCVLHGTVIQALHRLSRARVLVQLDPEAAGRLQLTRMGVGSTYYSSIHTYRLNVSLSQLQELMGMPEVKKVYLDRKVYALLDTAVPATGAPKVWKGSDVPNFGENAAIAIIDTGIHPHPDLTRPQNRIIAFKDFVKGKSHPYDDNGHGTHVAGACAGNGFSSKGKYKGTAPNAKLVGIKVLNKSGSGNLSDVIAGVQWCIDNKDKYGIRVINLSLGSRTGTSYKDDPVAQIVEQAWKAGITVVAAAGNEGPESNTISSPGIHPQIITVGASDNKNSVDRNDDEIAPFSSRGPTADGVVKPDLLAPGTNITSLRVIHSYIDKMSPHSRVNQYYTVLSGTSMATPIVAGIVALLLTKNPNWTPDQVKQALISTAEDLGLPPNTQGSGHVQANLANLKE</sequence>
<dbReference type="SUPFAM" id="SSF52743">
    <property type="entry name" value="Subtilisin-like"/>
    <property type="match status" value="1"/>
</dbReference>
<comment type="similarity">
    <text evidence="1 6 7">Belongs to the peptidase S8 family.</text>
</comment>
<name>A0A8J2YE82_9BACL</name>
<dbReference type="InterPro" id="IPR023828">
    <property type="entry name" value="Peptidase_S8_Ser-AS"/>
</dbReference>
<keyword evidence="9" id="KW-1133">Transmembrane helix</keyword>
<feature type="domain" description="Peptidase S8/S53" evidence="10">
    <location>
        <begin position="137"/>
        <end position="419"/>
    </location>
</feature>
<dbReference type="PROSITE" id="PS00136">
    <property type="entry name" value="SUBTILASE_ASP"/>
    <property type="match status" value="1"/>
</dbReference>
<dbReference type="InterPro" id="IPR023827">
    <property type="entry name" value="Peptidase_S8_Asp-AS"/>
</dbReference>
<evidence type="ECO:0000256" key="7">
    <source>
        <dbReference type="RuleBase" id="RU003355"/>
    </source>
</evidence>
<evidence type="ECO:0000259" key="10">
    <source>
        <dbReference type="Pfam" id="PF00082"/>
    </source>
</evidence>